<gene>
    <name evidence="2" type="ORF">AMATHDRAFT_65357</name>
</gene>
<evidence type="ECO:0000313" key="3">
    <source>
        <dbReference type="Proteomes" id="UP000242287"/>
    </source>
</evidence>
<dbReference type="AlphaFoldDB" id="A0A2A9NJT0"/>
<name>A0A2A9NJT0_9AGAR</name>
<feature type="compositionally biased region" description="Polar residues" evidence="1">
    <location>
        <begin position="45"/>
        <end position="63"/>
    </location>
</feature>
<sequence length="73" mass="8124">MSSITEQFNAFPIDSLKWDDMQSHSNSEISGSIWSNHDRSIPNFSPKTRFGHQSISPVRSSSKYGIGNGCPHV</sequence>
<dbReference type="EMBL" id="KZ302060">
    <property type="protein sequence ID" value="PFH48507.1"/>
    <property type="molecule type" value="Genomic_DNA"/>
</dbReference>
<evidence type="ECO:0000313" key="2">
    <source>
        <dbReference type="EMBL" id="PFH48507.1"/>
    </source>
</evidence>
<accession>A0A2A9NJT0</accession>
<evidence type="ECO:0000256" key="1">
    <source>
        <dbReference type="SAM" id="MobiDB-lite"/>
    </source>
</evidence>
<protein>
    <submittedName>
        <fullName evidence="2">Uncharacterized protein</fullName>
    </submittedName>
</protein>
<feature type="region of interest" description="Disordered" evidence="1">
    <location>
        <begin position="45"/>
        <end position="73"/>
    </location>
</feature>
<reference evidence="2 3" key="1">
    <citation type="submission" date="2014-02" db="EMBL/GenBank/DDBJ databases">
        <title>Transposable element dynamics among asymbiotic and ectomycorrhizal Amanita fungi.</title>
        <authorList>
            <consortium name="DOE Joint Genome Institute"/>
            <person name="Hess J."/>
            <person name="Skrede I."/>
            <person name="Wolfe B."/>
            <person name="LaButti K."/>
            <person name="Ohm R.A."/>
            <person name="Grigoriev I.V."/>
            <person name="Pringle A."/>
        </authorList>
    </citation>
    <scope>NUCLEOTIDE SEQUENCE [LARGE SCALE GENOMIC DNA]</scope>
    <source>
        <strain evidence="2 3">SKay4041</strain>
    </source>
</reference>
<dbReference type="Proteomes" id="UP000242287">
    <property type="component" value="Unassembled WGS sequence"/>
</dbReference>
<proteinExistence type="predicted"/>
<organism evidence="2 3">
    <name type="scientific">Amanita thiersii Skay4041</name>
    <dbReference type="NCBI Taxonomy" id="703135"/>
    <lineage>
        <taxon>Eukaryota</taxon>
        <taxon>Fungi</taxon>
        <taxon>Dikarya</taxon>
        <taxon>Basidiomycota</taxon>
        <taxon>Agaricomycotina</taxon>
        <taxon>Agaricomycetes</taxon>
        <taxon>Agaricomycetidae</taxon>
        <taxon>Agaricales</taxon>
        <taxon>Pluteineae</taxon>
        <taxon>Amanitaceae</taxon>
        <taxon>Amanita</taxon>
    </lineage>
</organism>
<keyword evidence="3" id="KW-1185">Reference proteome</keyword>